<proteinExistence type="predicted"/>
<accession>A0A9C6X265</accession>
<dbReference type="Proteomes" id="UP000504606">
    <property type="component" value="Unplaced"/>
</dbReference>
<protein>
    <submittedName>
        <fullName evidence="2">Uncharacterized protein LOC127750344</fullName>
    </submittedName>
</protein>
<keyword evidence="1" id="KW-1185">Reference proteome</keyword>
<dbReference type="AlphaFoldDB" id="A0A9C6X265"/>
<evidence type="ECO:0000313" key="2">
    <source>
        <dbReference type="RefSeq" id="XP_052127778.1"/>
    </source>
</evidence>
<organism evidence="1 2">
    <name type="scientific">Frankliniella occidentalis</name>
    <name type="common">Western flower thrips</name>
    <name type="synonym">Euthrips occidentalis</name>
    <dbReference type="NCBI Taxonomy" id="133901"/>
    <lineage>
        <taxon>Eukaryota</taxon>
        <taxon>Metazoa</taxon>
        <taxon>Ecdysozoa</taxon>
        <taxon>Arthropoda</taxon>
        <taxon>Hexapoda</taxon>
        <taxon>Insecta</taxon>
        <taxon>Pterygota</taxon>
        <taxon>Neoptera</taxon>
        <taxon>Paraneoptera</taxon>
        <taxon>Thysanoptera</taxon>
        <taxon>Terebrantia</taxon>
        <taxon>Thripoidea</taxon>
        <taxon>Thripidae</taxon>
        <taxon>Frankliniella</taxon>
    </lineage>
</organism>
<evidence type="ECO:0000313" key="1">
    <source>
        <dbReference type="Proteomes" id="UP000504606"/>
    </source>
</evidence>
<sequence>MLNPHWVVASPSLIQFVGTFQNFLLDDNRFYFCGCCLEKCYIVLEQYSPGGLPALAEIPQLPPPGVIYPEPVGPAPLAFLNQLDLAEIAQDVEDGAIDLIDLVSEDEQD</sequence>
<dbReference type="GeneID" id="127750344"/>
<name>A0A9C6X265_FRAOC</name>
<dbReference type="RefSeq" id="XP_052127778.1">
    <property type="nucleotide sequence ID" value="XM_052271818.1"/>
</dbReference>
<reference evidence="2" key="1">
    <citation type="submission" date="2025-08" db="UniProtKB">
        <authorList>
            <consortium name="RefSeq"/>
        </authorList>
    </citation>
    <scope>IDENTIFICATION</scope>
    <source>
        <tissue evidence="2">Whole organism</tissue>
    </source>
</reference>
<gene>
    <name evidence="2" type="primary">LOC127750344</name>
</gene>
<dbReference type="KEGG" id="foc:127750344"/>